<sequence>MITIRDVARQAGVSVATVSRVLNNSALVSPDTRDVVMKAVTQLGYRPNANARALATQSAIPSA</sequence>
<protein>
    <recommendedName>
        <fullName evidence="4">HTH lacI-type domain-containing protein</fullName>
    </recommendedName>
</protein>
<organism evidence="5 6">
    <name type="scientific">Klebsiella pneumoniae</name>
    <dbReference type="NCBI Taxonomy" id="573"/>
    <lineage>
        <taxon>Bacteria</taxon>
        <taxon>Pseudomonadati</taxon>
        <taxon>Pseudomonadota</taxon>
        <taxon>Gammaproteobacteria</taxon>
        <taxon>Enterobacterales</taxon>
        <taxon>Enterobacteriaceae</taxon>
        <taxon>Klebsiella/Raoultella group</taxon>
        <taxon>Klebsiella</taxon>
        <taxon>Klebsiella pneumoniae complex</taxon>
    </lineage>
</organism>
<keyword evidence="1" id="KW-0805">Transcription regulation</keyword>
<evidence type="ECO:0000313" key="6">
    <source>
        <dbReference type="Proteomes" id="UP000655094"/>
    </source>
</evidence>
<dbReference type="PROSITE" id="PS50932">
    <property type="entry name" value="HTH_LACI_2"/>
    <property type="match status" value="1"/>
</dbReference>
<dbReference type="PRINTS" id="PR00036">
    <property type="entry name" value="HTHLACI"/>
</dbReference>
<keyword evidence="3" id="KW-0804">Transcription</keyword>
<dbReference type="Proteomes" id="UP000655094">
    <property type="component" value="Unassembled WGS sequence"/>
</dbReference>
<dbReference type="InterPro" id="IPR000843">
    <property type="entry name" value="HTH_LacI"/>
</dbReference>
<name>A0A919I1H1_KLEPN</name>
<evidence type="ECO:0000256" key="3">
    <source>
        <dbReference type="ARBA" id="ARBA00023163"/>
    </source>
</evidence>
<dbReference type="EMBL" id="BNFF01000002">
    <property type="protein sequence ID" value="GHK57248.1"/>
    <property type="molecule type" value="Genomic_DNA"/>
</dbReference>
<evidence type="ECO:0000256" key="2">
    <source>
        <dbReference type="ARBA" id="ARBA00023125"/>
    </source>
</evidence>
<dbReference type="SUPFAM" id="SSF47413">
    <property type="entry name" value="lambda repressor-like DNA-binding domains"/>
    <property type="match status" value="1"/>
</dbReference>
<dbReference type="Gene3D" id="1.10.260.40">
    <property type="entry name" value="lambda repressor-like DNA-binding domains"/>
    <property type="match status" value="1"/>
</dbReference>
<dbReference type="GO" id="GO:0000976">
    <property type="term" value="F:transcription cis-regulatory region binding"/>
    <property type="evidence" value="ECO:0007669"/>
    <property type="project" value="TreeGrafter"/>
</dbReference>
<reference evidence="5" key="1">
    <citation type="submission" date="2020-10" db="EMBL/GenBank/DDBJ databases">
        <title>Genome Sequence of ESBL Producing Zambian Clinical Strains.</title>
        <authorList>
            <person name="Shawa M."/>
            <person name="Furuta Y."/>
            <person name="Simbotwe M."/>
            <person name="Mulenga E."/>
            <person name="Mubanga M."/>
            <person name="Mulenga G."/>
            <person name="Kaile C."/>
            <person name="Zorigt T."/>
            <person name="Hang'ombe B."/>
            <person name="Higashi H."/>
        </authorList>
    </citation>
    <scope>NUCLEOTIDE SEQUENCE</scope>
    <source>
        <strain evidence="5">Zam_UTH_09</strain>
    </source>
</reference>
<dbReference type="PROSITE" id="PS00356">
    <property type="entry name" value="HTH_LACI_1"/>
    <property type="match status" value="1"/>
</dbReference>
<proteinExistence type="predicted"/>
<dbReference type="InterPro" id="IPR010982">
    <property type="entry name" value="Lambda_DNA-bd_dom_sf"/>
</dbReference>
<dbReference type="GO" id="GO:0003700">
    <property type="term" value="F:DNA-binding transcription factor activity"/>
    <property type="evidence" value="ECO:0007669"/>
    <property type="project" value="TreeGrafter"/>
</dbReference>
<feature type="domain" description="HTH lacI-type" evidence="4">
    <location>
        <begin position="2"/>
        <end position="56"/>
    </location>
</feature>
<accession>A0A919I1H1</accession>
<dbReference type="AlphaFoldDB" id="A0A919I1H1"/>
<evidence type="ECO:0000313" key="5">
    <source>
        <dbReference type="EMBL" id="GHK57248.1"/>
    </source>
</evidence>
<dbReference type="Pfam" id="PF00356">
    <property type="entry name" value="LacI"/>
    <property type="match status" value="1"/>
</dbReference>
<evidence type="ECO:0000259" key="4">
    <source>
        <dbReference type="PROSITE" id="PS50932"/>
    </source>
</evidence>
<dbReference type="FunFam" id="1.10.260.40:FF:000002">
    <property type="entry name" value="HTH-type transcriptional repressor PurR"/>
    <property type="match status" value="1"/>
</dbReference>
<dbReference type="PANTHER" id="PTHR30146:SF109">
    <property type="entry name" value="HTH-TYPE TRANSCRIPTIONAL REGULATOR GALS"/>
    <property type="match status" value="1"/>
</dbReference>
<dbReference type="SMART" id="SM00354">
    <property type="entry name" value="HTH_LACI"/>
    <property type="match status" value="1"/>
</dbReference>
<keyword evidence="2" id="KW-0238">DNA-binding</keyword>
<dbReference type="CDD" id="cd01392">
    <property type="entry name" value="HTH_LacI"/>
    <property type="match status" value="1"/>
</dbReference>
<comment type="caution">
    <text evidence="5">The sequence shown here is derived from an EMBL/GenBank/DDBJ whole genome shotgun (WGS) entry which is preliminary data.</text>
</comment>
<gene>
    <name evidence="5" type="ORF">KPZU09_69840</name>
</gene>
<evidence type="ECO:0000256" key="1">
    <source>
        <dbReference type="ARBA" id="ARBA00023015"/>
    </source>
</evidence>
<dbReference type="PANTHER" id="PTHR30146">
    <property type="entry name" value="LACI-RELATED TRANSCRIPTIONAL REPRESSOR"/>
    <property type="match status" value="1"/>
</dbReference>